<dbReference type="SUPFAM" id="SSF53335">
    <property type="entry name" value="S-adenosyl-L-methionine-dependent methyltransferases"/>
    <property type="match status" value="1"/>
</dbReference>
<protein>
    <submittedName>
        <fullName evidence="2">Methyltransferase domain-containing protein</fullName>
    </submittedName>
</protein>
<dbReference type="CDD" id="cd02440">
    <property type="entry name" value="AdoMet_MTases"/>
    <property type="match status" value="1"/>
</dbReference>
<name>A0A5S3N7P6_9FLAO</name>
<dbReference type="GO" id="GO:0008757">
    <property type="term" value="F:S-adenosylmethionine-dependent methyltransferase activity"/>
    <property type="evidence" value="ECO:0007669"/>
    <property type="project" value="InterPro"/>
</dbReference>
<dbReference type="InterPro" id="IPR013216">
    <property type="entry name" value="Methyltransf_11"/>
</dbReference>
<evidence type="ECO:0000313" key="2">
    <source>
        <dbReference type="EMBL" id="TMM31340.1"/>
    </source>
</evidence>
<dbReference type="Proteomes" id="UP000307140">
    <property type="component" value="Unassembled WGS sequence"/>
</dbReference>
<evidence type="ECO:0000313" key="3">
    <source>
        <dbReference type="Proteomes" id="UP000307140"/>
    </source>
</evidence>
<dbReference type="Pfam" id="PF08241">
    <property type="entry name" value="Methyltransf_11"/>
    <property type="match status" value="1"/>
</dbReference>
<keyword evidence="3" id="KW-1185">Reference proteome</keyword>
<accession>A0A5S3N7P6</accession>
<gene>
    <name evidence="2" type="ORF">FDT66_05070</name>
</gene>
<dbReference type="AlphaFoldDB" id="A0A5S3N7P6"/>
<keyword evidence="2" id="KW-0489">Methyltransferase</keyword>
<proteinExistence type="predicted"/>
<evidence type="ECO:0000259" key="1">
    <source>
        <dbReference type="Pfam" id="PF08241"/>
    </source>
</evidence>
<comment type="caution">
    <text evidence="2">The sequence shown here is derived from an EMBL/GenBank/DDBJ whole genome shotgun (WGS) entry which is preliminary data.</text>
</comment>
<feature type="domain" description="Methyltransferase type 11" evidence="1">
    <location>
        <begin position="60"/>
        <end position="132"/>
    </location>
</feature>
<keyword evidence="2" id="KW-0808">Transferase</keyword>
<dbReference type="Gene3D" id="3.40.50.150">
    <property type="entry name" value="Vaccinia Virus protein VP39"/>
    <property type="match status" value="1"/>
</dbReference>
<sequence>MNKIYPSIPTPKFKNLFFFELNGWIGRNFFKRKGNINKIPKSKPIYLDIGSGRNYKEGWVHVDFYKTRLRKFWKKYTGHNPDIETDLRQPLFCDNNIIDGIYSGHTLEHLHFNEAYKLLEECFRVLKPGAWLRINVPDLKRVIDFYNGKIEINHFKYKAEAIAHLTQNHGHVSVWDEELLTAALNIVGFKNIKKVKFGVEGTNQFLIKEEEYRREETLVIEAQKPHS</sequence>
<dbReference type="EMBL" id="VANR01000002">
    <property type="protein sequence ID" value="TMM31340.1"/>
    <property type="molecule type" value="Genomic_DNA"/>
</dbReference>
<dbReference type="OrthoDB" id="9770553at2"/>
<dbReference type="InterPro" id="IPR029063">
    <property type="entry name" value="SAM-dependent_MTases_sf"/>
</dbReference>
<reference evidence="2 3" key="1">
    <citation type="submission" date="2019-05" db="EMBL/GenBank/DDBJ databases">
        <title>Polaribacter aestuariivivens sp. nov., isolated from a tidal flat.</title>
        <authorList>
            <person name="Yoon J.-H."/>
        </authorList>
    </citation>
    <scope>NUCLEOTIDE SEQUENCE [LARGE SCALE GENOMIC DNA]</scope>
    <source>
        <strain evidence="2 3">DBTF-3</strain>
    </source>
</reference>
<organism evidence="2 3">
    <name type="scientific">Polaribacter aestuariivivens</name>
    <dbReference type="NCBI Taxonomy" id="2304626"/>
    <lineage>
        <taxon>Bacteria</taxon>
        <taxon>Pseudomonadati</taxon>
        <taxon>Bacteroidota</taxon>
        <taxon>Flavobacteriia</taxon>
        <taxon>Flavobacteriales</taxon>
        <taxon>Flavobacteriaceae</taxon>
    </lineage>
</organism>
<dbReference type="GO" id="GO:0032259">
    <property type="term" value="P:methylation"/>
    <property type="evidence" value="ECO:0007669"/>
    <property type="project" value="UniProtKB-KW"/>
</dbReference>
<dbReference type="RefSeq" id="WP_138535067.1">
    <property type="nucleotide sequence ID" value="NZ_VANR01000002.1"/>
</dbReference>